<accession>A0ABW4L909</accession>
<evidence type="ECO:0000313" key="2">
    <source>
        <dbReference type="EMBL" id="MFD1719933.1"/>
    </source>
</evidence>
<proteinExistence type="predicted"/>
<dbReference type="RefSeq" id="WP_377931142.1">
    <property type="nucleotide sequence ID" value="NZ_JBHUEA010000001.1"/>
</dbReference>
<dbReference type="Proteomes" id="UP001597347">
    <property type="component" value="Unassembled WGS sequence"/>
</dbReference>
<dbReference type="PANTHER" id="PTHR43384">
    <property type="entry name" value="SEPTUM SITE-DETERMINING PROTEIN MIND HOMOLOG, CHLOROPLASTIC-RELATED"/>
    <property type="match status" value="1"/>
</dbReference>
<dbReference type="Gene3D" id="3.40.50.300">
    <property type="entry name" value="P-loop containing nucleotide triphosphate hydrolases"/>
    <property type="match status" value="1"/>
</dbReference>
<evidence type="ECO:0000259" key="1">
    <source>
        <dbReference type="Pfam" id="PF01656"/>
    </source>
</evidence>
<dbReference type="InterPro" id="IPR050625">
    <property type="entry name" value="ParA/MinD_ATPase"/>
</dbReference>
<dbReference type="InterPro" id="IPR002586">
    <property type="entry name" value="CobQ/CobB/MinD/ParA_Nub-bd_dom"/>
</dbReference>
<dbReference type="EMBL" id="JBHUEA010000001">
    <property type="protein sequence ID" value="MFD1719933.1"/>
    <property type="molecule type" value="Genomic_DNA"/>
</dbReference>
<keyword evidence="3" id="KW-1185">Reference proteome</keyword>
<name>A0ABW4L909_9MICO</name>
<reference evidence="3" key="1">
    <citation type="journal article" date="2019" name="Int. J. Syst. Evol. Microbiol.">
        <title>The Global Catalogue of Microorganisms (GCM) 10K type strain sequencing project: providing services to taxonomists for standard genome sequencing and annotation.</title>
        <authorList>
            <consortium name="The Broad Institute Genomics Platform"/>
            <consortium name="The Broad Institute Genome Sequencing Center for Infectious Disease"/>
            <person name="Wu L."/>
            <person name="Ma J."/>
        </authorList>
    </citation>
    <scope>NUCLEOTIDE SEQUENCE [LARGE SCALE GENOMIC DNA]</scope>
    <source>
        <strain evidence="3">CGMCC 1.12471</strain>
    </source>
</reference>
<comment type="caution">
    <text evidence="2">The sequence shown here is derived from an EMBL/GenBank/DDBJ whole genome shotgun (WGS) entry which is preliminary data.</text>
</comment>
<dbReference type="InterPro" id="IPR027417">
    <property type="entry name" value="P-loop_NTPase"/>
</dbReference>
<sequence length="272" mass="28207">MTAVLPAAPAALEPPVEEPTEGRLLAVLSPKGGVGKTTLAASVAAALAADHPGGVVLVDADLQFGDVAAVLDMEPERTLPDLVAGPIGHDDLILKTLLEQHASGPFVVCGARSPEEGDRVSPEQLGALLSGLRRGFRWVVVDTTPALGEHTLAVLDRASDALAVSSLSVPGLRALRTELAVLTRIGFRPRTLTCVLNQVGPAAGLTEADAARILERRIDAVVPHSRAVAVATNRGVPVVVERPRDRASRAIARLVKHLDGAATRRTAGGSRA</sequence>
<organism evidence="2 3">
    <name type="scientific">Amnibacterium endophyticum</name>
    <dbReference type="NCBI Taxonomy" id="2109337"/>
    <lineage>
        <taxon>Bacteria</taxon>
        <taxon>Bacillati</taxon>
        <taxon>Actinomycetota</taxon>
        <taxon>Actinomycetes</taxon>
        <taxon>Micrococcales</taxon>
        <taxon>Microbacteriaceae</taxon>
        <taxon>Amnibacterium</taxon>
    </lineage>
</organism>
<dbReference type="PANTHER" id="PTHR43384:SF13">
    <property type="entry name" value="SLR0110 PROTEIN"/>
    <property type="match status" value="1"/>
</dbReference>
<dbReference type="Pfam" id="PF01656">
    <property type="entry name" value="CbiA"/>
    <property type="match status" value="1"/>
</dbReference>
<gene>
    <name evidence="2" type="ORF">ACFSBI_00080</name>
</gene>
<evidence type="ECO:0000313" key="3">
    <source>
        <dbReference type="Proteomes" id="UP001597347"/>
    </source>
</evidence>
<feature type="domain" description="CobQ/CobB/MinD/ParA nucleotide binding" evidence="1">
    <location>
        <begin position="25"/>
        <end position="238"/>
    </location>
</feature>
<dbReference type="SUPFAM" id="SSF52540">
    <property type="entry name" value="P-loop containing nucleoside triphosphate hydrolases"/>
    <property type="match status" value="1"/>
</dbReference>
<protein>
    <submittedName>
        <fullName evidence="2">CpaE family protein</fullName>
    </submittedName>
</protein>